<keyword evidence="6 10" id="KW-0812">Transmembrane</keyword>
<feature type="transmembrane region" description="Helical" evidence="10">
    <location>
        <begin position="489"/>
        <end position="508"/>
    </location>
</feature>
<comment type="subcellular location">
    <subcellularLocation>
        <location evidence="10">Cell membrane</location>
    </subcellularLocation>
    <subcellularLocation>
        <location evidence="1">Endomembrane system</location>
        <topology evidence="1">Multi-pass membrane protein</topology>
    </subcellularLocation>
</comment>
<feature type="transmembrane region" description="Helical" evidence="10">
    <location>
        <begin position="110"/>
        <end position="126"/>
    </location>
</feature>
<evidence type="ECO:0000256" key="1">
    <source>
        <dbReference type="ARBA" id="ARBA00004127"/>
    </source>
</evidence>
<evidence type="ECO:0000256" key="2">
    <source>
        <dbReference type="ARBA" id="ARBA00004922"/>
    </source>
</evidence>
<dbReference type="InterPro" id="IPR003342">
    <property type="entry name" value="ArnT-like_N"/>
</dbReference>
<evidence type="ECO:0000256" key="6">
    <source>
        <dbReference type="ARBA" id="ARBA00022692"/>
    </source>
</evidence>
<dbReference type="Proteomes" id="UP000241048">
    <property type="component" value="Unassembled WGS sequence"/>
</dbReference>
<keyword evidence="14" id="KW-1185">Reference proteome</keyword>
<feature type="transmembrane region" description="Helical" evidence="10">
    <location>
        <begin position="601"/>
        <end position="625"/>
    </location>
</feature>
<keyword evidence="5 10" id="KW-0808">Transferase</keyword>
<feature type="transmembrane region" description="Helical" evidence="10">
    <location>
        <begin position="746"/>
        <end position="767"/>
    </location>
</feature>
<evidence type="ECO:0000256" key="8">
    <source>
        <dbReference type="ARBA" id="ARBA00023136"/>
    </source>
</evidence>
<comment type="similarity">
    <text evidence="3 10">Belongs to the glycosyltransferase 39 family.</text>
</comment>
<evidence type="ECO:0000256" key="4">
    <source>
        <dbReference type="ARBA" id="ARBA00022676"/>
    </source>
</evidence>
<evidence type="ECO:0000256" key="3">
    <source>
        <dbReference type="ARBA" id="ARBA00007222"/>
    </source>
</evidence>
<feature type="transmembrane region" description="Helical" evidence="10">
    <location>
        <begin position="56"/>
        <end position="75"/>
    </location>
</feature>
<name>A0A2T3FLE4_9CLOT</name>
<keyword evidence="8 10" id="KW-0472">Membrane</keyword>
<evidence type="ECO:0000313" key="14">
    <source>
        <dbReference type="Proteomes" id="UP000241048"/>
    </source>
</evidence>
<gene>
    <name evidence="13" type="ORF">C7U56_12685</name>
</gene>
<reference evidence="13 14" key="1">
    <citation type="submission" date="2018-03" db="EMBL/GenBank/DDBJ databases">
        <title>Lachnoclostridium SNUG30386 gen.nov., sp.nov., isolated from human faeces.</title>
        <authorList>
            <person name="Seo B."/>
            <person name="Jeon K."/>
            <person name="Ko G."/>
        </authorList>
    </citation>
    <scope>NUCLEOTIDE SEQUENCE [LARGE SCALE GENOMIC DNA]</scope>
    <source>
        <strain evidence="13 14">SNUG30386</strain>
    </source>
</reference>
<keyword evidence="4 10" id="KW-0328">Glycosyltransferase</keyword>
<feature type="transmembrane region" description="Helical" evidence="10">
    <location>
        <begin position="260"/>
        <end position="278"/>
    </location>
</feature>
<feature type="transmembrane region" description="Helical" evidence="10">
    <location>
        <begin position="540"/>
        <end position="559"/>
    </location>
</feature>
<dbReference type="GO" id="GO:0005886">
    <property type="term" value="C:plasma membrane"/>
    <property type="evidence" value="ECO:0007669"/>
    <property type="project" value="UniProtKB-SubCell"/>
</dbReference>
<keyword evidence="10" id="KW-1003">Cell membrane</keyword>
<feature type="transmembrane region" description="Helical" evidence="10">
    <location>
        <begin position="31"/>
        <end position="50"/>
    </location>
</feature>
<sequence>MKSAYCIAITACLTVIWLYEEKKKRGMAGKLCWKAAAGYLITRFVFFAISNQEVHGFLEVMAMDLVTAGLLYILSGKNGSRESAWECLYLYIWNPIPVLSVLSQGKKRMLFIWLAVLILFMGSSWIERFRARLGIERFKKIEILLTAAGTGILWARDITGERFGQCSPGDEFYPLMLMFFAVLGVGTCVYGIASYVGIIHEKCQIPESKVELDEAKAARCVSKRMTGSEKIDAGKSLGIKSCEKNTESEKTGAPWSGRDWCMAAGLTVLFAVMAFVNLGSMKAPQTAYEFEKNDSHGNEMVLRFDGSVTISEAQVYLGGKEKRHFVCSVPNAEGDGWDAIGEETELLSVYCWNPVEIHYRTYELGIVSMDESAEVLEIVLLDPDGNPILPSNAGDYPEAFDEQELFPADTTYEYQSMFDEVYHARTANEIVEGRTIYETTHPPLGKWWMSLGIRVFGMTPFGWRCICALFGILMVPVSYAFMRKISRSTWIASFAALLMVFDFMHFTLSRIGTIDVIVGFFILLTFYLMYLVLDDLKKGCSWKTVCLMILNGMAAGAAMASKWTGVYACAGIAVLFFTFLFREYGTAAARTRKGMSGQAAISYLAGLSVICIAAYLLIPAVIYVASYLSYGNGMGNGNVFQTMWENQQLMLHYHEKTVFEHPYASEWYEWAWIKRPLLDAYTSLKSGKISVVSTFGNPVIWWSAIPALFYTIYLWQIRQDKIAGYLCISYASMLFPWLFIHRTVFIYQYFACSMIQILMLGNCLHFFWERDPKRTRKAALLYLAAVIGAFLLFYPVLSGYPVKQEFAEQWLEWLEGWVLS</sequence>
<comment type="caution">
    <text evidence="13">The sequence shown here is derived from an EMBL/GenBank/DDBJ whole genome shotgun (WGS) entry which is preliminary data.</text>
</comment>
<dbReference type="GO" id="GO:0004169">
    <property type="term" value="F:dolichyl-phosphate-mannose-protein mannosyltransferase activity"/>
    <property type="evidence" value="ECO:0007669"/>
    <property type="project" value="UniProtKB-UniRule"/>
</dbReference>
<accession>A0A2T3FLE4</accession>
<feature type="transmembrane region" description="Helical" evidence="10">
    <location>
        <begin position="461"/>
        <end position="482"/>
    </location>
</feature>
<dbReference type="PANTHER" id="PTHR10050">
    <property type="entry name" value="DOLICHYL-PHOSPHATE-MANNOSE--PROTEIN MANNOSYLTRANSFERASE"/>
    <property type="match status" value="1"/>
</dbReference>
<feature type="transmembrane region" description="Helical" evidence="10">
    <location>
        <begin position="699"/>
        <end position="715"/>
    </location>
</feature>
<dbReference type="EMBL" id="PYLO01000005">
    <property type="protein sequence ID" value="PST36094.1"/>
    <property type="molecule type" value="Genomic_DNA"/>
</dbReference>
<evidence type="ECO:0000256" key="7">
    <source>
        <dbReference type="ARBA" id="ARBA00022989"/>
    </source>
</evidence>
<dbReference type="GO" id="GO:0012505">
    <property type="term" value="C:endomembrane system"/>
    <property type="evidence" value="ECO:0007669"/>
    <property type="project" value="UniProtKB-SubCell"/>
</dbReference>
<dbReference type="AlphaFoldDB" id="A0A2T3FLE4"/>
<dbReference type="UniPathway" id="UPA00378"/>
<evidence type="ECO:0000256" key="10">
    <source>
        <dbReference type="RuleBase" id="RU367007"/>
    </source>
</evidence>
<feature type="transmembrane region" description="Helical" evidence="10">
    <location>
        <begin position="514"/>
        <end position="533"/>
    </location>
</feature>
<dbReference type="Pfam" id="PF02366">
    <property type="entry name" value="PMT"/>
    <property type="match status" value="1"/>
</dbReference>
<dbReference type="EC" id="2.4.1.-" evidence="10"/>
<feature type="transmembrane region" description="Helical" evidence="10">
    <location>
        <begin position="722"/>
        <end position="740"/>
    </location>
</feature>
<feature type="transmembrane region" description="Helical" evidence="10">
    <location>
        <begin position="565"/>
        <end position="581"/>
    </location>
</feature>
<dbReference type="InterPro" id="IPR032421">
    <property type="entry name" value="PMT_4TMC"/>
</dbReference>
<dbReference type="Pfam" id="PF16192">
    <property type="entry name" value="PMT_4TMC"/>
    <property type="match status" value="1"/>
</dbReference>
<evidence type="ECO:0000259" key="12">
    <source>
        <dbReference type="Pfam" id="PF16192"/>
    </source>
</evidence>
<organism evidence="13 14">
    <name type="scientific">Clostridium fessum</name>
    <dbReference type="NCBI Taxonomy" id="2126740"/>
    <lineage>
        <taxon>Bacteria</taxon>
        <taxon>Bacillati</taxon>
        <taxon>Bacillota</taxon>
        <taxon>Clostridia</taxon>
        <taxon>Eubacteriales</taxon>
        <taxon>Clostridiaceae</taxon>
        <taxon>Clostridium</taxon>
    </lineage>
</organism>
<evidence type="ECO:0000313" key="13">
    <source>
        <dbReference type="EMBL" id="PST36094.1"/>
    </source>
</evidence>
<feature type="transmembrane region" description="Helical" evidence="10">
    <location>
        <begin position="175"/>
        <end position="199"/>
    </location>
</feature>
<keyword evidence="7 10" id="KW-1133">Transmembrane helix</keyword>
<dbReference type="InterPro" id="IPR027005">
    <property type="entry name" value="PMT-like"/>
</dbReference>
<feature type="transmembrane region" description="Helical" evidence="10">
    <location>
        <begin position="779"/>
        <end position="797"/>
    </location>
</feature>
<comment type="pathway">
    <text evidence="2 10">Protein modification; protein glycosylation.</text>
</comment>
<proteinExistence type="inferred from homology"/>
<protein>
    <recommendedName>
        <fullName evidence="9 10">Polyprenol-phosphate-mannose--protein mannosyltransferase</fullName>
        <ecNumber evidence="10">2.4.1.-</ecNumber>
    </recommendedName>
</protein>
<feature type="domain" description="Protein O-mannosyl-transferase C-terminal four TM" evidence="12">
    <location>
        <begin position="640"/>
        <end position="817"/>
    </location>
</feature>
<evidence type="ECO:0000256" key="9">
    <source>
        <dbReference type="ARBA" id="ARBA00093617"/>
    </source>
</evidence>
<dbReference type="RefSeq" id="WP_107001531.1">
    <property type="nucleotide sequence ID" value="NZ_JAQDZI010000007.1"/>
</dbReference>
<evidence type="ECO:0000256" key="5">
    <source>
        <dbReference type="ARBA" id="ARBA00022679"/>
    </source>
</evidence>
<feature type="domain" description="ArnT-like N-terminal" evidence="11">
    <location>
        <begin position="455"/>
        <end position="618"/>
    </location>
</feature>
<evidence type="ECO:0000259" key="11">
    <source>
        <dbReference type="Pfam" id="PF02366"/>
    </source>
</evidence>
<comment type="function">
    <text evidence="10">Protein O-mannosyltransferase that catalyzes the transfer of a single mannose residue from a polyprenol phospho-mannosyl lipidic donor to the hydroxyl group of selected serine and threonine residues in acceptor proteins.</text>
</comment>